<sequence>MTAKRNRRKQTVPFDQRLQRVAGEARAAAGNLPDGQQRDALLRKAKQAETAAQMNEWLSSPGLQSAGK</sequence>
<reference evidence="1 2" key="1">
    <citation type="submission" date="2019-08" db="EMBL/GenBank/DDBJ databases">
        <title>Bradyrhizobium hipponensis sp. nov., a rhizobium isolated from a Lupinus angustifolius root nodule in Tunisia.</title>
        <authorList>
            <person name="Off K."/>
            <person name="Rejili M."/>
            <person name="Mars M."/>
            <person name="Brachmann A."/>
            <person name="Marin M."/>
        </authorList>
    </citation>
    <scope>NUCLEOTIDE SEQUENCE [LARGE SCALE GENOMIC DNA]</scope>
    <source>
        <strain evidence="1 2">CTAW71</strain>
    </source>
</reference>
<dbReference type="RefSeq" id="WP_148770311.1">
    <property type="nucleotide sequence ID" value="NZ_VSSS01000002.1"/>
</dbReference>
<dbReference type="EMBL" id="VSSS01000002">
    <property type="protein sequence ID" value="TYM00140.1"/>
    <property type="molecule type" value="Genomic_DNA"/>
</dbReference>
<dbReference type="Proteomes" id="UP000324758">
    <property type="component" value="Unassembled WGS sequence"/>
</dbReference>
<name>A0A5D3KQ74_9BRAD</name>
<gene>
    <name evidence="1" type="ORF">FXB40_01110</name>
</gene>
<dbReference type="OrthoDB" id="8251829at2"/>
<comment type="caution">
    <text evidence="1">The sequence shown here is derived from an EMBL/GenBank/DDBJ whole genome shotgun (WGS) entry which is preliminary data.</text>
</comment>
<accession>A0A5D3KQ74</accession>
<evidence type="ECO:0000313" key="1">
    <source>
        <dbReference type="EMBL" id="TYM00140.1"/>
    </source>
</evidence>
<keyword evidence="2" id="KW-1185">Reference proteome</keyword>
<organism evidence="1 2">
    <name type="scientific">Bradyrhizobium rifense</name>
    <dbReference type="NCBI Taxonomy" id="515499"/>
    <lineage>
        <taxon>Bacteria</taxon>
        <taxon>Pseudomonadati</taxon>
        <taxon>Pseudomonadota</taxon>
        <taxon>Alphaproteobacteria</taxon>
        <taxon>Hyphomicrobiales</taxon>
        <taxon>Nitrobacteraceae</taxon>
        <taxon>Bradyrhizobium</taxon>
    </lineage>
</organism>
<evidence type="ECO:0000313" key="2">
    <source>
        <dbReference type="Proteomes" id="UP000324758"/>
    </source>
</evidence>
<proteinExistence type="predicted"/>
<protein>
    <submittedName>
        <fullName evidence="1">Uncharacterized protein</fullName>
    </submittedName>
</protein>
<dbReference type="AlphaFoldDB" id="A0A5D3KQ74"/>